<dbReference type="InterPro" id="IPR003591">
    <property type="entry name" value="Leu-rich_rpt_typical-subtyp"/>
</dbReference>
<dbReference type="SUPFAM" id="SSF52058">
    <property type="entry name" value="L domain-like"/>
    <property type="match status" value="1"/>
</dbReference>
<protein>
    <recommendedName>
        <fullName evidence="6">CAP-Gly domain-containing protein</fullName>
    </recommendedName>
</protein>
<dbReference type="Gene3D" id="2.30.30.190">
    <property type="entry name" value="CAP Gly-rich-like domain"/>
    <property type="match status" value="1"/>
</dbReference>
<dbReference type="PANTHER" id="PTHR45973:SF9">
    <property type="entry name" value="LEUCINE-RICH REPEAT-CONTAINING PROTEIN 46"/>
    <property type="match status" value="1"/>
</dbReference>
<evidence type="ECO:0000256" key="2">
    <source>
        <dbReference type="ARBA" id="ARBA00022614"/>
    </source>
</evidence>
<dbReference type="InterPro" id="IPR001611">
    <property type="entry name" value="Leu-rich_rpt"/>
</dbReference>
<dbReference type="PROSITE" id="PS50245">
    <property type="entry name" value="CAP_GLY_2"/>
    <property type="match status" value="1"/>
</dbReference>
<dbReference type="OrthoDB" id="5273213at2759"/>
<sequence length="505" mass="56375">MIDGFRINQRLSYDGALCTVRYIGKVGETKGEWLGVEWDDVLRGKHSGQHEGKKYFDCKIPNSATFIRPTRKPDASLSFIEALRRKYTTESDAPGIHYEISLSASKVVEEVGFEKIIQKLSQLAELKIILLDGLRIDRVDSVDLIRATCPNIEELDISRNRFERLDDIALVCSALPKLRSLRISGNRFNSLSVSNPAAFAHITSLEIANLLLNWEELSTLLSLFPSLTTLIAPHNNLSSIPPQHPFPSSLTQLDLSYNLFPMLSTLSPLSSLPHLKTLIVSHNLLTSLSSPVPFPHLTRLDVAYNLIPTFQSLDILLSSTPSLSSLRIGHNPLLSSVTHDEAHMLTIARLPPSIKILNHSTITPKERENAEIWYLSRIAREVAGAGDSRRAEVLAGHRRWEELCALHGEPTVTEGKEEEKLLRNRLVKMVFVGAEGMEVARKVPRDMPVSTLRGCVGRWFGADPLGVRMVWVGEEEEVQLGGAEDTREVGIWVEGRKARIRVECA</sequence>
<gene>
    <name evidence="7" type="ORF">FN846DRAFT_893126</name>
</gene>
<dbReference type="InParanoid" id="A0A5J5ENF6"/>
<organism evidence="7 8">
    <name type="scientific">Sphaerosporella brunnea</name>
    <dbReference type="NCBI Taxonomy" id="1250544"/>
    <lineage>
        <taxon>Eukaryota</taxon>
        <taxon>Fungi</taxon>
        <taxon>Dikarya</taxon>
        <taxon>Ascomycota</taxon>
        <taxon>Pezizomycotina</taxon>
        <taxon>Pezizomycetes</taxon>
        <taxon>Pezizales</taxon>
        <taxon>Pyronemataceae</taxon>
        <taxon>Sphaerosporella</taxon>
    </lineage>
</organism>
<dbReference type="Pfam" id="PF01302">
    <property type="entry name" value="CAP_GLY"/>
    <property type="match status" value="1"/>
</dbReference>
<dbReference type="EMBL" id="VXIS01000202">
    <property type="protein sequence ID" value="KAA8897219.1"/>
    <property type="molecule type" value="Genomic_DNA"/>
</dbReference>
<keyword evidence="3" id="KW-0677">Repeat</keyword>
<dbReference type="InterPro" id="IPR036859">
    <property type="entry name" value="CAP-Gly_dom_sf"/>
</dbReference>
<reference evidence="7 8" key="1">
    <citation type="submission" date="2019-09" db="EMBL/GenBank/DDBJ databases">
        <title>Draft genome of the ectomycorrhizal ascomycete Sphaerosporella brunnea.</title>
        <authorList>
            <consortium name="DOE Joint Genome Institute"/>
            <person name="Benucci G.M."/>
            <person name="Marozzi G."/>
            <person name="Antonielli L."/>
            <person name="Sanchez S."/>
            <person name="Marco P."/>
            <person name="Wang X."/>
            <person name="Falini L.B."/>
            <person name="Barry K."/>
            <person name="Haridas S."/>
            <person name="Lipzen A."/>
            <person name="Labutti K."/>
            <person name="Grigoriev I.V."/>
            <person name="Murat C."/>
            <person name="Martin F."/>
            <person name="Albertini E."/>
            <person name="Donnini D."/>
            <person name="Bonito G."/>
        </authorList>
    </citation>
    <scope>NUCLEOTIDE SEQUENCE [LARGE SCALE GENOMIC DNA]</scope>
    <source>
        <strain evidence="7 8">Sb_GMNB300</strain>
    </source>
</reference>
<evidence type="ECO:0000313" key="7">
    <source>
        <dbReference type="EMBL" id="KAA8897219.1"/>
    </source>
</evidence>
<evidence type="ECO:0000256" key="5">
    <source>
        <dbReference type="ARBA" id="ARBA00023273"/>
    </source>
</evidence>
<keyword evidence="8" id="KW-1185">Reference proteome</keyword>
<feature type="domain" description="CAP-Gly" evidence="6">
    <location>
        <begin position="24"/>
        <end position="68"/>
    </location>
</feature>
<evidence type="ECO:0000256" key="1">
    <source>
        <dbReference type="ARBA" id="ARBA00004138"/>
    </source>
</evidence>
<evidence type="ECO:0000259" key="6">
    <source>
        <dbReference type="PROSITE" id="PS50245"/>
    </source>
</evidence>
<dbReference type="SMART" id="SM01052">
    <property type="entry name" value="CAP_GLY"/>
    <property type="match status" value="1"/>
</dbReference>
<dbReference type="AlphaFoldDB" id="A0A5J5ENF6"/>
<dbReference type="PANTHER" id="PTHR45973">
    <property type="entry name" value="PROTEIN PHOSPHATASE 1 REGULATORY SUBUNIT SDS22-RELATED"/>
    <property type="match status" value="1"/>
</dbReference>
<dbReference type="InterPro" id="IPR000938">
    <property type="entry name" value="CAP-Gly_domain"/>
</dbReference>
<keyword evidence="5" id="KW-0966">Cell projection</keyword>
<evidence type="ECO:0000256" key="4">
    <source>
        <dbReference type="ARBA" id="ARBA00023069"/>
    </source>
</evidence>
<dbReference type="Proteomes" id="UP000326924">
    <property type="component" value="Unassembled WGS sequence"/>
</dbReference>
<dbReference type="SMART" id="SM00364">
    <property type="entry name" value="LRR_BAC"/>
    <property type="match status" value="6"/>
</dbReference>
<dbReference type="Gene3D" id="3.80.10.10">
    <property type="entry name" value="Ribonuclease Inhibitor"/>
    <property type="match status" value="2"/>
</dbReference>
<evidence type="ECO:0000313" key="8">
    <source>
        <dbReference type="Proteomes" id="UP000326924"/>
    </source>
</evidence>
<name>A0A5J5ENF6_9PEZI</name>
<dbReference type="FunCoup" id="A0A5J5ENF6">
    <property type="interactions" value="682"/>
</dbReference>
<comment type="caution">
    <text evidence="7">The sequence shown here is derived from an EMBL/GenBank/DDBJ whole genome shotgun (WGS) entry which is preliminary data.</text>
</comment>
<keyword evidence="2" id="KW-0433">Leucine-rich repeat</keyword>
<comment type="subcellular location">
    <subcellularLocation>
        <location evidence="1">Cell projection</location>
        <location evidence="1">Cilium</location>
    </subcellularLocation>
</comment>
<dbReference type="PROSITE" id="PS51450">
    <property type="entry name" value="LRR"/>
    <property type="match status" value="1"/>
</dbReference>
<dbReference type="InterPro" id="IPR032675">
    <property type="entry name" value="LRR_dom_sf"/>
</dbReference>
<accession>A0A5J5ENF6</accession>
<dbReference type="SMART" id="SM00369">
    <property type="entry name" value="LRR_TYP"/>
    <property type="match status" value="4"/>
</dbReference>
<proteinExistence type="predicted"/>
<evidence type="ECO:0000256" key="3">
    <source>
        <dbReference type="ARBA" id="ARBA00022737"/>
    </source>
</evidence>
<dbReference type="InterPro" id="IPR050576">
    <property type="entry name" value="Cilia_flagella_integrity"/>
</dbReference>
<keyword evidence="4" id="KW-0969">Cilium</keyword>
<dbReference type="SUPFAM" id="SSF74924">
    <property type="entry name" value="Cap-Gly domain"/>
    <property type="match status" value="1"/>
</dbReference>